<name>A0A915KV07_ROMCU</name>
<proteinExistence type="predicted"/>
<accession>A0A915KV07</accession>
<evidence type="ECO:0000313" key="2">
    <source>
        <dbReference type="WBParaSite" id="nRc.2.0.1.t41404-RA"/>
    </source>
</evidence>
<keyword evidence="1" id="KW-1185">Reference proteome</keyword>
<protein>
    <submittedName>
        <fullName evidence="2">Uncharacterized protein</fullName>
    </submittedName>
</protein>
<evidence type="ECO:0000313" key="1">
    <source>
        <dbReference type="Proteomes" id="UP000887565"/>
    </source>
</evidence>
<dbReference type="AlphaFoldDB" id="A0A915KV07"/>
<reference evidence="2" key="1">
    <citation type="submission" date="2022-11" db="UniProtKB">
        <authorList>
            <consortium name="WormBaseParasite"/>
        </authorList>
    </citation>
    <scope>IDENTIFICATION</scope>
</reference>
<sequence length="41" mass="4941">MVNFIFPEKKLMEEKRVKGEHQLLQFFETIVFLANLETKTL</sequence>
<organism evidence="1 2">
    <name type="scientific">Romanomermis culicivorax</name>
    <name type="common">Nematode worm</name>
    <dbReference type="NCBI Taxonomy" id="13658"/>
    <lineage>
        <taxon>Eukaryota</taxon>
        <taxon>Metazoa</taxon>
        <taxon>Ecdysozoa</taxon>
        <taxon>Nematoda</taxon>
        <taxon>Enoplea</taxon>
        <taxon>Dorylaimia</taxon>
        <taxon>Mermithida</taxon>
        <taxon>Mermithoidea</taxon>
        <taxon>Mermithidae</taxon>
        <taxon>Romanomermis</taxon>
    </lineage>
</organism>
<dbReference type="Proteomes" id="UP000887565">
    <property type="component" value="Unplaced"/>
</dbReference>
<dbReference type="WBParaSite" id="nRc.2.0.1.t41404-RA">
    <property type="protein sequence ID" value="nRc.2.0.1.t41404-RA"/>
    <property type="gene ID" value="nRc.2.0.1.g41404"/>
</dbReference>